<proteinExistence type="predicted"/>
<accession>A0A834IAQ7</accession>
<reference evidence="2" key="1">
    <citation type="submission" date="2020-08" db="EMBL/GenBank/DDBJ databases">
        <title>Genome sequencing and assembly of the red palm weevil Rhynchophorus ferrugineus.</title>
        <authorList>
            <person name="Dias G.B."/>
            <person name="Bergman C.M."/>
            <person name="Manee M."/>
        </authorList>
    </citation>
    <scope>NUCLEOTIDE SEQUENCE</scope>
    <source>
        <strain evidence="2">AA-2017</strain>
        <tissue evidence="2">Whole larva</tissue>
    </source>
</reference>
<dbReference type="EMBL" id="JAACXV010000415">
    <property type="protein sequence ID" value="KAF7277697.1"/>
    <property type="molecule type" value="Genomic_DNA"/>
</dbReference>
<sequence>MFEGELLRMWKHFSRRRKPNQTQRTVLTPVRMSPTRITSSKCWAKLWNMHYPMSDGTSECFYGVCSEASRRPFESLSAEMGRCKGRRRTMVSSRDPEGPAPNYNI</sequence>
<feature type="region of interest" description="Disordered" evidence="1">
    <location>
        <begin position="84"/>
        <end position="105"/>
    </location>
</feature>
<evidence type="ECO:0000313" key="2">
    <source>
        <dbReference type="EMBL" id="KAF7277697.1"/>
    </source>
</evidence>
<dbReference type="AlphaFoldDB" id="A0A834IAQ7"/>
<keyword evidence="3" id="KW-1185">Reference proteome</keyword>
<name>A0A834IAQ7_RHYFE</name>
<organism evidence="2 3">
    <name type="scientific">Rhynchophorus ferrugineus</name>
    <name type="common">Red palm weevil</name>
    <name type="synonym">Curculio ferrugineus</name>
    <dbReference type="NCBI Taxonomy" id="354439"/>
    <lineage>
        <taxon>Eukaryota</taxon>
        <taxon>Metazoa</taxon>
        <taxon>Ecdysozoa</taxon>
        <taxon>Arthropoda</taxon>
        <taxon>Hexapoda</taxon>
        <taxon>Insecta</taxon>
        <taxon>Pterygota</taxon>
        <taxon>Neoptera</taxon>
        <taxon>Endopterygota</taxon>
        <taxon>Coleoptera</taxon>
        <taxon>Polyphaga</taxon>
        <taxon>Cucujiformia</taxon>
        <taxon>Curculionidae</taxon>
        <taxon>Dryophthorinae</taxon>
        <taxon>Rhynchophorus</taxon>
    </lineage>
</organism>
<comment type="caution">
    <text evidence="2">The sequence shown here is derived from an EMBL/GenBank/DDBJ whole genome shotgun (WGS) entry which is preliminary data.</text>
</comment>
<gene>
    <name evidence="2" type="ORF">GWI33_009308</name>
</gene>
<protein>
    <submittedName>
        <fullName evidence="2">Uncharacterized protein</fullName>
    </submittedName>
</protein>
<dbReference type="Proteomes" id="UP000625711">
    <property type="component" value="Unassembled WGS sequence"/>
</dbReference>
<evidence type="ECO:0000313" key="3">
    <source>
        <dbReference type="Proteomes" id="UP000625711"/>
    </source>
</evidence>
<evidence type="ECO:0000256" key="1">
    <source>
        <dbReference type="SAM" id="MobiDB-lite"/>
    </source>
</evidence>